<evidence type="ECO:0000313" key="1">
    <source>
        <dbReference type="EnsemblPlants" id="AVESA.00010b.r2.1AG0009400.1.CDS"/>
    </source>
</evidence>
<reference evidence="1" key="1">
    <citation type="submission" date="2021-05" db="EMBL/GenBank/DDBJ databases">
        <authorList>
            <person name="Scholz U."/>
            <person name="Mascher M."/>
            <person name="Fiebig A."/>
        </authorList>
    </citation>
    <scope>NUCLEOTIDE SEQUENCE [LARGE SCALE GENOMIC DNA]</scope>
</reference>
<protein>
    <submittedName>
        <fullName evidence="1">Uncharacterized protein</fullName>
    </submittedName>
</protein>
<accession>A0ACD5T8D4</accession>
<sequence>MAMSGHVYLLHLILLCLVLQFCLRRHAAAQQQADEQQVLLRIKSAWGSPPALASWSSSTSSPSSHCTNWTYVACDGAGQVTSLALPNVTVSGPVPDAIGELRSLATLNLQNTSVTGGFPRSLYNLTALTHLDLSANSLAGDLPADIGRLGANLTHLALDNNGFTGEVPPALSQLKDLTVLTLNRNQLTGTVPPELGELTALQTLKLELNQFSSGELPPSFKNLTKLATVWLASCGLTGEFPTYVTEMTEMVWLDLSNNSFNGSVPQAIWNLPKLQTLYLYTNYLAGALVIDGAIGATSLIEIDLSDNKLTGAIPEKFGSLTKLSKLNLHNNSFSGEIPASLARMPALVFLWLWDNKLTGKLPAELGMHSPVLRDIQVDGNDLSGPIPEGVCQNRGLWIISASDNRLNGSIPAGLASCPALISLQLQDNQLSGEVPATLWTETKLLTVLLQNNGGLTGTLPQTLYWNTTRLYIWNNKFTGSLPSSGARLQKFNAANNLFSGEIPAGLAAGMPLLQEFSLSANQLSGSIPGSIASLGDLAQMNFSNNQLTGEIPAELGSMPVLTLLDLSSNQLSGSIPPELGSLRVNQLNLSSNRLTGEVPAAFAISAYDQSFLGNPALCTGASSSGNLAGVSSCAARSSDKVSPGLRSGLLAAGAVLLAVTAALAFFIVRDIKRRKRLAPAEEAWKLTAFQPLDFGESAVLRGLADENLVGKGGSGRVYRVNCPSRSGGAGAGTGTVVAVKRIWTGGKVEKNLEREFESEVNVLGHVRHTNIVKLLCCLSRAETKLLVYEYMDNGSLDRWLHGHRWAAGSAGVVEKAPSSARRAPLDWSARVRVAVGAARGLSYMHHECSPPVVHRDVKCSNILLDSELNTKVADFGLARMLVQAATGTTADTMSAVAGTFGYMAPECAYTRKANEKVDVYSFGVVLLELATGREAGNGGEHISLAEWAWRHLQSGKPISEAADRCIGDAGHSDDFEVVFKLGIICTGAQPSTRPTMKDVLQILLRCEQAHRKTVADGNTKTVSEYDAAPLLPSRGGSRRKTHSDDDDDKGSFNIV</sequence>
<organism evidence="1 2">
    <name type="scientific">Avena sativa</name>
    <name type="common">Oat</name>
    <dbReference type="NCBI Taxonomy" id="4498"/>
    <lineage>
        <taxon>Eukaryota</taxon>
        <taxon>Viridiplantae</taxon>
        <taxon>Streptophyta</taxon>
        <taxon>Embryophyta</taxon>
        <taxon>Tracheophyta</taxon>
        <taxon>Spermatophyta</taxon>
        <taxon>Magnoliopsida</taxon>
        <taxon>Liliopsida</taxon>
        <taxon>Poales</taxon>
        <taxon>Poaceae</taxon>
        <taxon>BOP clade</taxon>
        <taxon>Pooideae</taxon>
        <taxon>Poodae</taxon>
        <taxon>Poeae</taxon>
        <taxon>Poeae Chloroplast Group 1 (Aveneae type)</taxon>
        <taxon>Aveninae</taxon>
        <taxon>Avena</taxon>
    </lineage>
</organism>
<name>A0ACD5T8D4_AVESA</name>
<reference evidence="1" key="2">
    <citation type="submission" date="2025-09" db="UniProtKB">
        <authorList>
            <consortium name="EnsemblPlants"/>
        </authorList>
    </citation>
    <scope>IDENTIFICATION</scope>
</reference>
<dbReference type="EnsemblPlants" id="AVESA.00010b.r2.1AG0009400.1">
    <property type="protein sequence ID" value="AVESA.00010b.r2.1AG0009400.1.CDS"/>
    <property type="gene ID" value="AVESA.00010b.r2.1AG0009400"/>
</dbReference>
<proteinExistence type="predicted"/>
<keyword evidence="2" id="KW-1185">Reference proteome</keyword>
<evidence type="ECO:0000313" key="2">
    <source>
        <dbReference type="Proteomes" id="UP001732700"/>
    </source>
</evidence>
<dbReference type="Proteomes" id="UP001732700">
    <property type="component" value="Chromosome 1A"/>
</dbReference>